<evidence type="ECO:0000313" key="1">
    <source>
        <dbReference type="EMBL" id="QAU04842.1"/>
    </source>
</evidence>
<protein>
    <submittedName>
        <fullName evidence="1">Uncharacterized protein</fullName>
    </submittedName>
</protein>
<evidence type="ECO:0000313" key="2">
    <source>
        <dbReference type="Proteomes" id="UP000290538"/>
    </source>
</evidence>
<sequence length="388" mass="44433">MKLSELMFILEGGNTTTINKKTGESKSAEKIDFNRLSIESFRSEFIDLFTSLNRLFFNKYKEKLWANDSLIKKGLVFNGSTSYIMNPKMDPKEIFKYKQSSGDIDIVIPAGHQEKLWDLLDSLEGKTIGNFEYHGCFSQNREKLGDQLLTIFVYKPENIACQIDFENADFKDGKPTEFARFSHGSSFEDAKESIKAFAHKLLLRALVGAISANPNIVVATKSSKPDNIKLKADKSTPRMAQFSVTRGLRFGLVPMLDKGEPVYYDGKQVYQEQDTSDSEFITDLKEIFKYMFKSSVGLKDLHSFIGVVKLMKKHCDEKTIKLTQERFFDIIFGMPAQFIEPNDLKLDRQVKLTAYNYFLKELHLRHPGLEADIDRYYIVKGSKVKAKS</sequence>
<organism evidence="1 2">
    <name type="scientific">Campylobacter phage CP20</name>
    <dbReference type="NCBI Taxonomy" id="2506428"/>
    <lineage>
        <taxon>Viruses</taxon>
        <taxon>Duplodnaviria</taxon>
        <taxon>Heunggongvirae</taxon>
        <taxon>Uroviricota</taxon>
        <taxon>Caudoviricetes</taxon>
        <taxon>Connertonviridae</taxon>
        <taxon>Firehammervirus</taxon>
        <taxon>Firehammervirus CPt10</taxon>
    </lineage>
</organism>
<name>A0A410T776_9CAUD</name>
<dbReference type="Proteomes" id="UP000290538">
    <property type="component" value="Segment"/>
</dbReference>
<accession>A0A410T776</accession>
<reference evidence="1 2" key="1">
    <citation type="submission" date="2019-01" db="EMBL/GenBank/DDBJ databases">
        <title>Complete genome sequence of Campylobacter bacteriophage CP20.</title>
        <authorList>
            <person name="Connerton I.F."/>
        </authorList>
    </citation>
    <scope>NUCLEOTIDE SEQUENCE [LARGE SCALE GENOMIC DNA]</scope>
</reference>
<proteinExistence type="predicted"/>
<dbReference type="EMBL" id="MK408758">
    <property type="protein sequence ID" value="QAU04842.1"/>
    <property type="molecule type" value="Genomic_DNA"/>
</dbReference>